<dbReference type="InterPro" id="IPR029063">
    <property type="entry name" value="SAM-dependent_MTases_sf"/>
</dbReference>
<dbReference type="InterPro" id="IPR013216">
    <property type="entry name" value="Methyltransf_11"/>
</dbReference>
<dbReference type="Pfam" id="PF08241">
    <property type="entry name" value="Methyltransf_11"/>
    <property type="match status" value="1"/>
</dbReference>
<accession>A0A6J6S5X2</accession>
<dbReference type="CDD" id="cd02440">
    <property type="entry name" value="AdoMet_MTases"/>
    <property type="match status" value="1"/>
</dbReference>
<dbReference type="AlphaFoldDB" id="A0A6J6S5X2"/>
<organism evidence="2">
    <name type="scientific">freshwater metagenome</name>
    <dbReference type="NCBI Taxonomy" id="449393"/>
    <lineage>
        <taxon>unclassified sequences</taxon>
        <taxon>metagenomes</taxon>
        <taxon>ecological metagenomes</taxon>
    </lineage>
</organism>
<reference evidence="2" key="1">
    <citation type="submission" date="2020-05" db="EMBL/GenBank/DDBJ databases">
        <authorList>
            <person name="Chiriac C."/>
            <person name="Salcher M."/>
            <person name="Ghai R."/>
            <person name="Kavagutti S V."/>
        </authorList>
    </citation>
    <scope>NUCLEOTIDE SEQUENCE</scope>
</reference>
<dbReference type="GO" id="GO:0008757">
    <property type="term" value="F:S-adenosylmethionine-dependent methyltransferase activity"/>
    <property type="evidence" value="ECO:0007669"/>
    <property type="project" value="InterPro"/>
</dbReference>
<evidence type="ECO:0000313" key="2">
    <source>
        <dbReference type="EMBL" id="CAB4730112.1"/>
    </source>
</evidence>
<name>A0A6J6S5X2_9ZZZZ</name>
<dbReference type="Gene3D" id="3.40.50.150">
    <property type="entry name" value="Vaccinia Virus protein VP39"/>
    <property type="match status" value="1"/>
</dbReference>
<gene>
    <name evidence="2" type="ORF">UFOPK2766_00256</name>
</gene>
<dbReference type="EMBL" id="CAEZYU010000007">
    <property type="protein sequence ID" value="CAB4730112.1"/>
    <property type="molecule type" value="Genomic_DNA"/>
</dbReference>
<dbReference type="PANTHER" id="PTHR43591">
    <property type="entry name" value="METHYLTRANSFERASE"/>
    <property type="match status" value="1"/>
</dbReference>
<feature type="domain" description="Methyltransferase type 11" evidence="1">
    <location>
        <begin position="50"/>
        <end position="136"/>
    </location>
</feature>
<proteinExistence type="predicted"/>
<protein>
    <submittedName>
        <fullName evidence="2">Unannotated protein</fullName>
    </submittedName>
</protein>
<evidence type="ECO:0000259" key="1">
    <source>
        <dbReference type="Pfam" id="PF08241"/>
    </source>
</evidence>
<sequence length="206" mass="22686">MAVTTASEVIPTGNAYDKYGTSNPIERRMMAGFFDAFDGFVAKSNPSSVLEVGAGEGSIARRLLERNPDLGITILDLPDPELASHWAGLEVAQVQGSVEELPFPDRSMDLILAIEVLEHVVHPEVALAEIARVADREVILSVPREPIWRIGNLARGRYLSDLGNTPGHIQHWSKHTFAALVGRHFEVLSVAAPLPWTMIHARRLER</sequence>
<dbReference type="SUPFAM" id="SSF53335">
    <property type="entry name" value="S-adenosyl-L-methionine-dependent methyltransferases"/>
    <property type="match status" value="1"/>
</dbReference>